<keyword evidence="5 7" id="KW-0472">Membrane</keyword>
<keyword evidence="3 7" id="KW-0812">Transmembrane</keyword>
<dbReference type="GO" id="GO:0005886">
    <property type="term" value="C:plasma membrane"/>
    <property type="evidence" value="ECO:0007669"/>
    <property type="project" value="UniProtKB-SubCell"/>
</dbReference>
<protein>
    <recommendedName>
        <fullName evidence="8">VTT domain-containing protein</fullName>
    </recommendedName>
</protein>
<feature type="region of interest" description="Disordered" evidence="6">
    <location>
        <begin position="1"/>
        <end position="35"/>
    </location>
</feature>
<feature type="transmembrane region" description="Helical" evidence="7">
    <location>
        <begin position="75"/>
        <end position="101"/>
    </location>
</feature>
<feature type="transmembrane region" description="Helical" evidence="7">
    <location>
        <begin position="45"/>
        <end position="63"/>
    </location>
</feature>
<keyword evidence="2" id="KW-1003">Cell membrane</keyword>
<comment type="caution">
    <text evidence="9">The sequence shown here is derived from an EMBL/GenBank/DDBJ whole genome shotgun (WGS) entry which is preliminary data.</text>
</comment>
<evidence type="ECO:0000256" key="6">
    <source>
        <dbReference type="SAM" id="MobiDB-lite"/>
    </source>
</evidence>
<feature type="domain" description="VTT" evidence="8">
    <location>
        <begin position="102"/>
        <end position="228"/>
    </location>
</feature>
<feature type="compositionally biased region" description="Polar residues" evidence="6">
    <location>
        <begin position="10"/>
        <end position="35"/>
    </location>
</feature>
<dbReference type="EMBL" id="JABMIG020000119">
    <property type="protein sequence ID" value="KAL3791022.1"/>
    <property type="molecule type" value="Genomic_DNA"/>
</dbReference>
<feature type="compositionally biased region" description="Basic and acidic residues" evidence="6">
    <location>
        <begin position="276"/>
        <end position="285"/>
    </location>
</feature>
<dbReference type="InterPro" id="IPR032816">
    <property type="entry name" value="VTT_dom"/>
</dbReference>
<organism evidence="9 10">
    <name type="scientific">Cyclotella cryptica</name>
    <dbReference type="NCBI Taxonomy" id="29204"/>
    <lineage>
        <taxon>Eukaryota</taxon>
        <taxon>Sar</taxon>
        <taxon>Stramenopiles</taxon>
        <taxon>Ochrophyta</taxon>
        <taxon>Bacillariophyta</taxon>
        <taxon>Coscinodiscophyceae</taxon>
        <taxon>Thalassiosirophycidae</taxon>
        <taxon>Stephanodiscales</taxon>
        <taxon>Stephanodiscaceae</taxon>
        <taxon>Cyclotella</taxon>
    </lineage>
</organism>
<evidence type="ECO:0000256" key="5">
    <source>
        <dbReference type="ARBA" id="ARBA00023136"/>
    </source>
</evidence>
<dbReference type="InterPro" id="IPR015414">
    <property type="entry name" value="TMEM64"/>
</dbReference>
<evidence type="ECO:0000256" key="2">
    <source>
        <dbReference type="ARBA" id="ARBA00022475"/>
    </source>
</evidence>
<name>A0ABD3PSP7_9STRA</name>
<dbReference type="AlphaFoldDB" id="A0ABD3PSP7"/>
<keyword evidence="10" id="KW-1185">Reference proteome</keyword>
<evidence type="ECO:0000259" key="8">
    <source>
        <dbReference type="Pfam" id="PF09335"/>
    </source>
</evidence>
<dbReference type="Proteomes" id="UP001516023">
    <property type="component" value="Unassembled WGS sequence"/>
</dbReference>
<feature type="transmembrane region" description="Helical" evidence="7">
    <location>
        <begin position="212"/>
        <end position="232"/>
    </location>
</feature>
<feature type="region of interest" description="Disordered" evidence="6">
    <location>
        <begin position="276"/>
        <end position="301"/>
    </location>
</feature>
<evidence type="ECO:0000313" key="9">
    <source>
        <dbReference type="EMBL" id="KAL3791022.1"/>
    </source>
</evidence>
<evidence type="ECO:0000256" key="3">
    <source>
        <dbReference type="ARBA" id="ARBA00022692"/>
    </source>
</evidence>
<dbReference type="PANTHER" id="PTHR12677:SF59">
    <property type="entry name" value="GOLGI APPARATUS MEMBRANE PROTEIN TVP38-RELATED"/>
    <property type="match status" value="1"/>
</dbReference>
<evidence type="ECO:0000256" key="1">
    <source>
        <dbReference type="ARBA" id="ARBA00004651"/>
    </source>
</evidence>
<evidence type="ECO:0000256" key="4">
    <source>
        <dbReference type="ARBA" id="ARBA00022989"/>
    </source>
</evidence>
<proteinExistence type="predicted"/>
<dbReference type="Pfam" id="PF09335">
    <property type="entry name" value="VTT_dom"/>
    <property type="match status" value="1"/>
</dbReference>
<dbReference type="PANTHER" id="PTHR12677">
    <property type="entry name" value="GOLGI APPARATUS MEMBRANE PROTEIN TVP38-RELATED"/>
    <property type="match status" value="1"/>
</dbReference>
<evidence type="ECO:0000256" key="7">
    <source>
        <dbReference type="SAM" id="Phobius"/>
    </source>
</evidence>
<gene>
    <name evidence="9" type="ORF">HJC23_003011</name>
</gene>
<keyword evidence="4 7" id="KW-1133">Transmembrane helix</keyword>
<sequence>MRDRRDRHTNYMTTSSTPNILSSPSLGDNASTPHENNTSTFSKKLLIAIPFLSLLLFVIIDSQTSHHVQTAFQSLLAWISAHLVAGIFALITVYILATVAFLPGSILTLGSGFVYGKAFGLGSGVALASGVVFVGACCGAIISFLLGRYLLREWVGERLVKRYPMFMALDEALKQQGFQIFLLLRLSPIVPFNAINYIGGVTAISLKDYTRALIGILPGTVLYCFIGASAGSLSESQDGVNGPATVAIIVVGIILGLLAVYIMSSHAKKEFDRIVKSQERQDRGHHGFTSDLTHGNDPEVV</sequence>
<evidence type="ECO:0000313" key="10">
    <source>
        <dbReference type="Proteomes" id="UP001516023"/>
    </source>
</evidence>
<comment type="subcellular location">
    <subcellularLocation>
        <location evidence="1">Cell membrane</location>
        <topology evidence="1">Multi-pass membrane protein</topology>
    </subcellularLocation>
</comment>
<accession>A0ABD3PSP7</accession>
<feature type="transmembrane region" description="Helical" evidence="7">
    <location>
        <begin position="244"/>
        <end position="263"/>
    </location>
</feature>
<feature type="transmembrane region" description="Helical" evidence="7">
    <location>
        <begin position="121"/>
        <end position="151"/>
    </location>
</feature>
<reference evidence="9 10" key="1">
    <citation type="journal article" date="2020" name="G3 (Bethesda)">
        <title>Improved Reference Genome for Cyclotella cryptica CCMP332, a Model for Cell Wall Morphogenesis, Salinity Adaptation, and Lipid Production in Diatoms (Bacillariophyta).</title>
        <authorList>
            <person name="Roberts W.R."/>
            <person name="Downey K.M."/>
            <person name="Ruck E.C."/>
            <person name="Traller J.C."/>
            <person name="Alverson A.J."/>
        </authorList>
    </citation>
    <scope>NUCLEOTIDE SEQUENCE [LARGE SCALE GENOMIC DNA]</scope>
    <source>
        <strain evidence="9 10">CCMP332</strain>
    </source>
</reference>